<dbReference type="InterPro" id="IPR051531">
    <property type="entry name" value="N-acetyltransferase"/>
</dbReference>
<keyword evidence="3" id="KW-1185">Reference proteome</keyword>
<dbReference type="PANTHER" id="PTHR43792">
    <property type="entry name" value="GNAT FAMILY, PUTATIVE (AFU_ORTHOLOGUE AFUA_3G00765)-RELATED-RELATED"/>
    <property type="match status" value="1"/>
</dbReference>
<gene>
    <name evidence="2" type="ORF">AB0C36_26935</name>
</gene>
<dbReference type="PROSITE" id="PS51186">
    <property type="entry name" value="GNAT"/>
    <property type="match status" value="1"/>
</dbReference>
<proteinExistence type="predicted"/>
<evidence type="ECO:0000259" key="1">
    <source>
        <dbReference type="PROSITE" id="PS51186"/>
    </source>
</evidence>
<dbReference type="Pfam" id="PF13302">
    <property type="entry name" value="Acetyltransf_3"/>
    <property type="match status" value="1"/>
</dbReference>
<feature type="domain" description="N-acetyltransferase" evidence="1">
    <location>
        <begin position="12"/>
        <end position="169"/>
    </location>
</feature>
<dbReference type="InterPro" id="IPR016181">
    <property type="entry name" value="Acyl_CoA_acyltransferase"/>
</dbReference>
<dbReference type="Proteomes" id="UP001551482">
    <property type="component" value="Unassembled WGS sequence"/>
</dbReference>
<comment type="caution">
    <text evidence="2">The sequence shown here is derived from an EMBL/GenBank/DDBJ whole genome shotgun (WGS) entry which is preliminary data.</text>
</comment>
<name>A0ABV3DPQ4_9ACTN</name>
<organism evidence="2 3">
    <name type="scientific">Streptodolium elevatio</name>
    <dbReference type="NCBI Taxonomy" id="3157996"/>
    <lineage>
        <taxon>Bacteria</taxon>
        <taxon>Bacillati</taxon>
        <taxon>Actinomycetota</taxon>
        <taxon>Actinomycetes</taxon>
        <taxon>Kitasatosporales</taxon>
        <taxon>Streptomycetaceae</taxon>
        <taxon>Streptodolium</taxon>
    </lineage>
</organism>
<dbReference type="SUPFAM" id="SSF55729">
    <property type="entry name" value="Acyl-CoA N-acyltransferases (Nat)"/>
    <property type="match status" value="1"/>
</dbReference>
<evidence type="ECO:0000313" key="3">
    <source>
        <dbReference type="Proteomes" id="UP001551482"/>
    </source>
</evidence>
<reference evidence="2 3" key="1">
    <citation type="submission" date="2024-06" db="EMBL/GenBank/DDBJ databases">
        <title>The Natural Products Discovery Center: Release of the First 8490 Sequenced Strains for Exploring Actinobacteria Biosynthetic Diversity.</title>
        <authorList>
            <person name="Kalkreuter E."/>
            <person name="Kautsar S.A."/>
            <person name="Yang D."/>
            <person name="Bader C.D."/>
            <person name="Teijaro C.N."/>
            <person name="Fluegel L."/>
            <person name="Davis C.M."/>
            <person name="Simpson J.R."/>
            <person name="Lauterbach L."/>
            <person name="Steele A.D."/>
            <person name="Gui C."/>
            <person name="Meng S."/>
            <person name="Li G."/>
            <person name="Viehrig K."/>
            <person name="Ye F."/>
            <person name="Su P."/>
            <person name="Kiefer A.F."/>
            <person name="Nichols A."/>
            <person name="Cepeda A.J."/>
            <person name="Yan W."/>
            <person name="Fan B."/>
            <person name="Jiang Y."/>
            <person name="Adhikari A."/>
            <person name="Zheng C.-J."/>
            <person name="Schuster L."/>
            <person name="Cowan T.M."/>
            <person name="Smanski M.J."/>
            <person name="Chevrette M.G."/>
            <person name="De Carvalho L.P.S."/>
            <person name="Shen B."/>
        </authorList>
    </citation>
    <scope>NUCLEOTIDE SEQUENCE [LARGE SCALE GENOMIC DNA]</scope>
    <source>
        <strain evidence="2 3">NPDC048946</strain>
    </source>
</reference>
<sequence length="175" mass="18739">MPHDHDLHTERLRLRAVGTADRDELRRHWSEPDVCRFLFDGVPPTARETDVLIEDSARDFAAAGAGLWIARTTDGGPLIGTAGLRPLDDLGLEVYYSVAPEAWGKGYATEAAGAVVGHALGPLGLPFVLAEVDEANTASAAIVTRLGLVPYETVPGLLGPMTRYRRDAAPVTRTA</sequence>
<dbReference type="Gene3D" id="3.40.630.30">
    <property type="match status" value="1"/>
</dbReference>
<protein>
    <submittedName>
        <fullName evidence="2">GNAT family N-acetyltransferase</fullName>
    </submittedName>
</protein>
<dbReference type="InterPro" id="IPR000182">
    <property type="entry name" value="GNAT_dom"/>
</dbReference>
<dbReference type="RefSeq" id="WP_358358592.1">
    <property type="nucleotide sequence ID" value="NZ_JBEZFP010000080.1"/>
</dbReference>
<accession>A0ABV3DPQ4</accession>
<dbReference type="PANTHER" id="PTHR43792:SF1">
    <property type="entry name" value="N-ACETYLTRANSFERASE DOMAIN-CONTAINING PROTEIN"/>
    <property type="match status" value="1"/>
</dbReference>
<evidence type="ECO:0000313" key="2">
    <source>
        <dbReference type="EMBL" id="MEU8137139.1"/>
    </source>
</evidence>
<dbReference type="EMBL" id="JBEZFP010000080">
    <property type="protein sequence ID" value="MEU8137139.1"/>
    <property type="molecule type" value="Genomic_DNA"/>
</dbReference>